<accession>A0A139AQN5</accession>
<feature type="transmembrane region" description="Helical" evidence="7">
    <location>
        <begin position="126"/>
        <end position="146"/>
    </location>
</feature>
<dbReference type="EMBL" id="KQ965740">
    <property type="protein sequence ID" value="KXS19049.1"/>
    <property type="molecule type" value="Genomic_DNA"/>
</dbReference>
<keyword evidence="8" id="KW-0732">Signal</keyword>
<dbReference type="GO" id="GO:0005886">
    <property type="term" value="C:plasma membrane"/>
    <property type="evidence" value="ECO:0007669"/>
    <property type="project" value="TreeGrafter"/>
</dbReference>
<evidence type="ECO:0000256" key="3">
    <source>
        <dbReference type="ARBA" id="ARBA00022692"/>
    </source>
</evidence>
<reference evidence="10 11" key="1">
    <citation type="journal article" date="2015" name="Genome Biol. Evol.">
        <title>Phylogenomic analyses indicate that early fungi evolved digesting cell walls of algal ancestors of land plants.</title>
        <authorList>
            <person name="Chang Y."/>
            <person name="Wang S."/>
            <person name="Sekimoto S."/>
            <person name="Aerts A.L."/>
            <person name="Choi C."/>
            <person name="Clum A."/>
            <person name="LaButti K.M."/>
            <person name="Lindquist E.A."/>
            <person name="Yee Ngan C."/>
            <person name="Ohm R.A."/>
            <person name="Salamov A.A."/>
            <person name="Grigoriev I.V."/>
            <person name="Spatafora J.W."/>
            <person name="Berbee M.L."/>
        </authorList>
    </citation>
    <scope>NUCLEOTIDE SEQUENCE [LARGE SCALE GENOMIC DNA]</scope>
    <source>
        <strain evidence="10 11">JEL478</strain>
    </source>
</reference>
<protein>
    <recommendedName>
        <fullName evidence="6">Transmembrane protein 198</fullName>
    </recommendedName>
</protein>
<keyword evidence="3 7" id="KW-0812">Transmembrane</keyword>
<dbReference type="OrthoDB" id="2129101at2759"/>
<evidence type="ECO:0000256" key="7">
    <source>
        <dbReference type="SAM" id="Phobius"/>
    </source>
</evidence>
<dbReference type="STRING" id="1344416.A0A139AQN5"/>
<organism evidence="10 11">
    <name type="scientific">Gonapodya prolifera (strain JEL478)</name>
    <name type="common">Monoblepharis prolifera</name>
    <dbReference type="NCBI Taxonomy" id="1344416"/>
    <lineage>
        <taxon>Eukaryota</taxon>
        <taxon>Fungi</taxon>
        <taxon>Fungi incertae sedis</taxon>
        <taxon>Chytridiomycota</taxon>
        <taxon>Chytridiomycota incertae sedis</taxon>
        <taxon>Monoblepharidomycetes</taxon>
        <taxon>Monoblepharidales</taxon>
        <taxon>Gonapodyaceae</taxon>
        <taxon>Gonapodya</taxon>
    </lineage>
</organism>
<feature type="transmembrane region" description="Helical" evidence="7">
    <location>
        <begin position="91"/>
        <end position="110"/>
    </location>
</feature>
<feature type="transmembrane region" description="Helical" evidence="7">
    <location>
        <begin position="151"/>
        <end position="170"/>
    </location>
</feature>
<name>A0A139AQN5_GONPJ</name>
<evidence type="ECO:0000256" key="4">
    <source>
        <dbReference type="ARBA" id="ARBA00022989"/>
    </source>
</evidence>
<gene>
    <name evidence="10" type="ORF">M427DRAFT_181860</name>
</gene>
<dbReference type="InterPro" id="IPR025256">
    <property type="entry name" value="TM7S3/TM198-like_dom"/>
</dbReference>
<feature type="signal peptide" evidence="8">
    <location>
        <begin position="1"/>
        <end position="29"/>
    </location>
</feature>
<proteinExistence type="inferred from homology"/>
<dbReference type="PANTHER" id="PTHR31247">
    <property type="entry name" value="TRANSMEMBRANE PROTEIN 198 FAMILY MEMBER"/>
    <property type="match status" value="1"/>
</dbReference>
<feature type="domain" description="TM7S3/TM198-like" evidence="9">
    <location>
        <begin position="72"/>
        <end position="170"/>
    </location>
</feature>
<dbReference type="PANTHER" id="PTHR31247:SF5">
    <property type="entry name" value="DUF4203 DOMAIN-CONTAINING PROTEIN"/>
    <property type="match status" value="1"/>
</dbReference>
<evidence type="ECO:0000259" key="9">
    <source>
        <dbReference type="Pfam" id="PF13886"/>
    </source>
</evidence>
<keyword evidence="11" id="KW-1185">Reference proteome</keyword>
<comment type="subcellular location">
    <subcellularLocation>
        <location evidence="1">Membrane</location>
        <topology evidence="1">Multi-pass membrane protein</topology>
    </subcellularLocation>
</comment>
<evidence type="ECO:0000256" key="8">
    <source>
        <dbReference type="SAM" id="SignalP"/>
    </source>
</evidence>
<dbReference type="InterPro" id="IPR040236">
    <property type="entry name" value="TMEM198"/>
</dbReference>
<feature type="transmembrane region" description="Helical" evidence="7">
    <location>
        <begin position="63"/>
        <end position="84"/>
    </location>
</feature>
<comment type="similarity">
    <text evidence="2">Belongs to the TMEM198 family.</text>
</comment>
<evidence type="ECO:0000256" key="5">
    <source>
        <dbReference type="ARBA" id="ARBA00023136"/>
    </source>
</evidence>
<sequence length="268" mass="29735">MSRVSQLTRFLAHACAAVILLSALAAAQSSTPTFPGTSTVVPSTGDINSTLAKFNPFAPTADLTVSSVIGAVINIVIGILFVFFGIRLFKTVLFLGGALFGGYLAFAILTNAEPDGGYKVAISREAFYLIIILVAGLVCGFLALFLWRVGLVLLGAVGGFVLAVFLQGSYSQPNGILDHGCRLCYRRRYCGPLPREPSHYYQHCNFRVVLAVHRNRRVRQDWVRRSYFGLHQQWCQQLRLQPRLEAHSYDRRVRCCGAHWWPCPMVHS</sequence>
<keyword evidence="4 7" id="KW-1133">Transmembrane helix</keyword>
<evidence type="ECO:0000313" key="11">
    <source>
        <dbReference type="Proteomes" id="UP000070544"/>
    </source>
</evidence>
<evidence type="ECO:0000256" key="6">
    <source>
        <dbReference type="ARBA" id="ARBA00049737"/>
    </source>
</evidence>
<keyword evidence="5 7" id="KW-0472">Membrane</keyword>
<evidence type="ECO:0000313" key="10">
    <source>
        <dbReference type="EMBL" id="KXS19049.1"/>
    </source>
</evidence>
<dbReference type="AlphaFoldDB" id="A0A139AQN5"/>
<evidence type="ECO:0000256" key="2">
    <source>
        <dbReference type="ARBA" id="ARBA00006244"/>
    </source>
</evidence>
<dbReference type="Proteomes" id="UP000070544">
    <property type="component" value="Unassembled WGS sequence"/>
</dbReference>
<evidence type="ECO:0000256" key="1">
    <source>
        <dbReference type="ARBA" id="ARBA00004141"/>
    </source>
</evidence>
<dbReference type="Pfam" id="PF13886">
    <property type="entry name" value="TM7S3_TM198"/>
    <property type="match status" value="1"/>
</dbReference>
<feature type="chain" id="PRO_5007296334" description="Transmembrane protein 198" evidence="8">
    <location>
        <begin position="30"/>
        <end position="268"/>
    </location>
</feature>